<protein>
    <submittedName>
        <fullName evidence="2">Glycosyltransferase, group 2 family protein</fullName>
    </submittedName>
</protein>
<dbReference type="Proteomes" id="UP000070326">
    <property type="component" value="Unassembled WGS sequence"/>
</dbReference>
<evidence type="ECO:0000313" key="3">
    <source>
        <dbReference type="Proteomes" id="UP000070326"/>
    </source>
</evidence>
<dbReference type="EMBL" id="LSQZ01000001">
    <property type="protein sequence ID" value="KXI14845.1"/>
    <property type="molecule type" value="Genomic_DNA"/>
</dbReference>
<gene>
    <name evidence="2" type="ORF">HMPREF3195_00034</name>
</gene>
<proteinExistence type="predicted"/>
<comment type="caution">
    <text evidence="2">The sequence shown here is derived from an EMBL/GenBank/DDBJ whole genome shotgun (WGS) entry which is preliminary data.</text>
</comment>
<dbReference type="STRING" id="1261.HMPREF3195_00034"/>
<sequence length="265" mass="30641">MEQDRKDKYMRDKYVDGLVSVIVPVYNAKDYLGETLESIFKQTYKNIEIICIDDMSTDGSRDLIANYAQKHDNIVPLLLEKNGGVANARNKGIEVARGRYIAFLDSDDIWLESKIEKQITYMQEKDLAFTFTGYQFMDENSKKMNTIVGAKDMLNYDKLLKHNAIACLTVVIDRDKVDRIYMPNIRHEDYITWLDILKAGHIAHGIDETLALYRTRANSLSGNKIKAASWTWNILRNVEKLSLPKALYCFTYYAIVNLKKHVFSK</sequence>
<organism evidence="2 3">
    <name type="scientific">Peptostreptococcus anaerobius</name>
    <dbReference type="NCBI Taxonomy" id="1261"/>
    <lineage>
        <taxon>Bacteria</taxon>
        <taxon>Bacillati</taxon>
        <taxon>Bacillota</taxon>
        <taxon>Clostridia</taxon>
        <taxon>Peptostreptococcales</taxon>
        <taxon>Peptostreptococcaceae</taxon>
        <taxon>Peptostreptococcus</taxon>
    </lineage>
</organism>
<evidence type="ECO:0000259" key="1">
    <source>
        <dbReference type="Pfam" id="PF00535"/>
    </source>
</evidence>
<accession>A0A135YZL8</accession>
<dbReference type="PANTHER" id="PTHR22916">
    <property type="entry name" value="GLYCOSYLTRANSFERASE"/>
    <property type="match status" value="1"/>
</dbReference>
<keyword evidence="2" id="KW-0808">Transferase</keyword>
<dbReference type="PATRIC" id="fig|1261.5.peg.34"/>
<feature type="domain" description="Glycosyltransferase 2-like" evidence="1">
    <location>
        <begin position="20"/>
        <end position="162"/>
    </location>
</feature>
<dbReference type="InterPro" id="IPR029044">
    <property type="entry name" value="Nucleotide-diphossugar_trans"/>
</dbReference>
<dbReference type="Gene3D" id="3.90.550.10">
    <property type="entry name" value="Spore Coat Polysaccharide Biosynthesis Protein SpsA, Chain A"/>
    <property type="match status" value="1"/>
</dbReference>
<dbReference type="SUPFAM" id="SSF53448">
    <property type="entry name" value="Nucleotide-diphospho-sugar transferases"/>
    <property type="match status" value="1"/>
</dbReference>
<dbReference type="GO" id="GO:0016758">
    <property type="term" value="F:hexosyltransferase activity"/>
    <property type="evidence" value="ECO:0007669"/>
    <property type="project" value="UniProtKB-ARBA"/>
</dbReference>
<dbReference type="CDD" id="cd00761">
    <property type="entry name" value="Glyco_tranf_GTA_type"/>
    <property type="match status" value="1"/>
</dbReference>
<dbReference type="AlphaFoldDB" id="A0A135YZL8"/>
<dbReference type="eggNOG" id="COG1215">
    <property type="taxonomic scope" value="Bacteria"/>
</dbReference>
<dbReference type="PANTHER" id="PTHR22916:SF3">
    <property type="entry name" value="UDP-GLCNAC:BETAGAL BETA-1,3-N-ACETYLGLUCOSAMINYLTRANSFERASE-LIKE PROTEIN 1"/>
    <property type="match status" value="1"/>
</dbReference>
<dbReference type="Pfam" id="PF00535">
    <property type="entry name" value="Glycos_transf_2"/>
    <property type="match status" value="1"/>
</dbReference>
<name>A0A135YZL8_9FIRM</name>
<dbReference type="FunFam" id="3.90.550.10:FF:000130">
    <property type="entry name" value="Family 2 glycosyl transferase"/>
    <property type="match status" value="1"/>
</dbReference>
<evidence type="ECO:0000313" key="2">
    <source>
        <dbReference type="EMBL" id="KXI14845.1"/>
    </source>
</evidence>
<reference evidence="2 3" key="1">
    <citation type="submission" date="2016-02" db="EMBL/GenBank/DDBJ databases">
        <authorList>
            <person name="Wen L."/>
            <person name="He K."/>
            <person name="Yang H."/>
        </authorList>
    </citation>
    <scope>NUCLEOTIDE SEQUENCE [LARGE SCALE GENOMIC DNA]</scope>
    <source>
        <strain evidence="2 3">MJR8628A</strain>
    </source>
</reference>
<dbReference type="InterPro" id="IPR001173">
    <property type="entry name" value="Glyco_trans_2-like"/>
</dbReference>